<dbReference type="OrthoDB" id="294378at2759"/>
<accession>K0TP48</accession>
<dbReference type="AlphaFoldDB" id="K0TP48"/>
<dbReference type="EMBL" id="AGNL01003924">
    <property type="protein sequence ID" value="EJK74137.1"/>
    <property type="molecule type" value="Genomic_DNA"/>
</dbReference>
<dbReference type="OMA" id="CVLHPHI"/>
<reference evidence="2 3" key="1">
    <citation type="journal article" date="2012" name="Genome Biol.">
        <title>Genome and low-iron response of an oceanic diatom adapted to chronic iron limitation.</title>
        <authorList>
            <person name="Lommer M."/>
            <person name="Specht M."/>
            <person name="Roy A.S."/>
            <person name="Kraemer L."/>
            <person name="Andreson R."/>
            <person name="Gutowska M.A."/>
            <person name="Wolf J."/>
            <person name="Bergner S.V."/>
            <person name="Schilhabel M.B."/>
            <person name="Klostermeier U.C."/>
            <person name="Beiko R.G."/>
            <person name="Rosenstiel P."/>
            <person name="Hippler M."/>
            <person name="Laroche J."/>
        </authorList>
    </citation>
    <scope>NUCLEOTIDE SEQUENCE [LARGE SCALE GENOMIC DNA]</scope>
    <source>
        <strain evidence="2 3">CCMP1005</strain>
    </source>
</reference>
<feature type="compositionally biased region" description="Low complexity" evidence="1">
    <location>
        <begin position="277"/>
        <end position="301"/>
    </location>
</feature>
<sequence>MCRRTDLKIDDARVPDRPGPGGVQEIHDGGAKSEAPLPLEKVRRKSSGRNISVAAAKSAAFKGSKFDKQGYCLSHPTVKLVQPLKDANGKVIYEELRSSCPSCQAEKHKKKRTTSLGGKQNRIGRSMHGMKRDKSPARSRSRSKSRDPNTAVRQYSTPFDDKGRCHYHTNVQLAAKKFGGGWKVLHPLCPKCMEDRDDEQSVKSSRSTKSSRSLSSSSVNGNANGQHNKNGCCVLHPHIQVAKKAVFGRGWKIIRTCPACDKGSNIGLDDDNISIKSSSSRRSTRSTRSTRSSTSSRSSSRPGKAASSSRYGALPFNEDGFCCRHPSVQLAKKKALGGFRIIHHTCPECERENGRGRSSSRSRSRRRRSGSRVLDESGSETSSLRSSSKKTRRVRVKNLKTGDKEGKVGRYTGYVDDEHKPNGQGTIEYKDGTSWSGVWEHGSKVHAKGQ</sequence>
<dbReference type="eggNOG" id="ENOG502T5U8">
    <property type="taxonomic scope" value="Eukaryota"/>
</dbReference>
<feature type="region of interest" description="Disordered" evidence="1">
    <location>
        <begin position="1"/>
        <end position="34"/>
    </location>
</feature>
<comment type="caution">
    <text evidence="2">The sequence shown here is derived from an EMBL/GenBank/DDBJ whole genome shotgun (WGS) entry which is preliminary data.</text>
</comment>
<feature type="compositionally biased region" description="Low complexity" evidence="1">
    <location>
        <begin position="202"/>
        <end position="219"/>
    </location>
</feature>
<feature type="region of interest" description="Disordered" evidence="1">
    <location>
        <begin position="103"/>
        <end position="157"/>
    </location>
</feature>
<protein>
    <submittedName>
        <fullName evidence="2">Uncharacterized protein</fullName>
    </submittedName>
</protein>
<feature type="compositionally biased region" description="Basic residues" evidence="1">
    <location>
        <begin position="358"/>
        <end position="370"/>
    </location>
</feature>
<feature type="compositionally biased region" description="Basic and acidic residues" evidence="1">
    <location>
        <begin position="1"/>
        <end position="16"/>
    </location>
</feature>
<evidence type="ECO:0000256" key="1">
    <source>
        <dbReference type="SAM" id="MobiDB-lite"/>
    </source>
</evidence>
<evidence type="ECO:0000313" key="2">
    <source>
        <dbReference type="EMBL" id="EJK74137.1"/>
    </source>
</evidence>
<feature type="region of interest" description="Disordered" evidence="1">
    <location>
        <begin position="271"/>
        <end position="311"/>
    </location>
</feature>
<keyword evidence="3" id="KW-1185">Reference proteome</keyword>
<feature type="compositionally biased region" description="Basic residues" evidence="1">
    <location>
        <begin position="387"/>
        <end position="398"/>
    </location>
</feature>
<organism evidence="2 3">
    <name type="scientific">Thalassiosira oceanica</name>
    <name type="common">Marine diatom</name>
    <dbReference type="NCBI Taxonomy" id="159749"/>
    <lineage>
        <taxon>Eukaryota</taxon>
        <taxon>Sar</taxon>
        <taxon>Stramenopiles</taxon>
        <taxon>Ochrophyta</taxon>
        <taxon>Bacillariophyta</taxon>
        <taxon>Coscinodiscophyceae</taxon>
        <taxon>Thalassiosirophycidae</taxon>
        <taxon>Thalassiosirales</taxon>
        <taxon>Thalassiosiraceae</taxon>
        <taxon>Thalassiosira</taxon>
    </lineage>
</organism>
<name>K0TP48_THAOC</name>
<proteinExistence type="predicted"/>
<feature type="region of interest" description="Disordered" evidence="1">
    <location>
        <begin position="195"/>
        <end position="222"/>
    </location>
</feature>
<gene>
    <name evidence="2" type="ORF">THAOC_04206</name>
</gene>
<dbReference type="Proteomes" id="UP000266841">
    <property type="component" value="Unassembled WGS sequence"/>
</dbReference>
<feature type="region of interest" description="Disordered" evidence="1">
    <location>
        <begin position="349"/>
        <end position="429"/>
    </location>
</feature>
<evidence type="ECO:0000313" key="3">
    <source>
        <dbReference type="Proteomes" id="UP000266841"/>
    </source>
</evidence>